<dbReference type="GO" id="GO:1990904">
    <property type="term" value="C:ribonucleoprotein complex"/>
    <property type="evidence" value="ECO:0007669"/>
    <property type="project" value="UniProtKB-KW"/>
</dbReference>
<dbReference type="GO" id="GO:0006412">
    <property type="term" value="P:translation"/>
    <property type="evidence" value="ECO:0007669"/>
    <property type="project" value="InterPro"/>
</dbReference>
<name>A0A7S1MSA4_NEODS</name>
<organism evidence="4">
    <name type="scientific">Neobodo designis</name>
    <name type="common">Flagellated protozoan</name>
    <name type="synonym">Bodo designis</name>
    <dbReference type="NCBI Taxonomy" id="312471"/>
    <lineage>
        <taxon>Eukaryota</taxon>
        <taxon>Discoba</taxon>
        <taxon>Euglenozoa</taxon>
        <taxon>Kinetoplastea</taxon>
        <taxon>Metakinetoplastina</taxon>
        <taxon>Neobodonida</taxon>
        <taxon>Neobodo</taxon>
    </lineage>
</organism>
<dbReference type="InterPro" id="IPR053709">
    <property type="entry name" value="eRP_eS24_sf"/>
</dbReference>
<dbReference type="GO" id="GO:0005840">
    <property type="term" value="C:ribosome"/>
    <property type="evidence" value="ECO:0007669"/>
    <property type="project" value="UniProtKB-KW"/>
</dbReference>
<dbReference type="EMBL" id="HBGF01040289">
    <property type="protein sequence ID" value="CAD9139666.1"/>
    <property type="molecule type" value="Transcribed_RNA"/>
</dbReference>
<evidence type="ECO:0000256" key="1">
    <source>
        <dbReference type="ARBA" id="ARBA00022980"/>
    </source>
</evidence>
<dbReference type="AlphaFoldDB" id="A0A7S1MSA4"/>
<gene>
    <name evidence="4" type="ORF">NDES1114_LOCUS26981</name>
</gene>
<dbReference type="InterPro" id="IPR001976">
    <property type="entry name" value="Ribosomal_eS24"/>
</dbReference>
<evidence type="ECO:0008006" key="5">
    <source>
        <dbReference type="Google" id="ProtNLM"/>
    </source>
</evidence>
<dbReference type="PANTHER" id="PTHR10496">
    <property type="entry name" value="40S RIBOSOMAL PROTEIN S24"/>
    <property type="match status" value="1"/>
</dbReference>
<reference evidence="4" key="1">
    <citation type="submission" date="2021-01" db="EMBL/GenBank/DDBJ databases">
        <authorList>
            <person name="Corre E."/>
            <person name="Pelletier E."/>
            <person name="Niang G."/>
            <person name="Scheremetjew M."/>
            <person name="Finn R."/>
            <person name="Kale V."/>
            <person name="Holt S."/>
            <person name="Cochrane G."/>
            <person name="Meng A."/>
            <person name="Brown T."/>
            <person name="Cohen L."/>
        </authorList>
    </citation>
    <scope>NUCLEOTIDE SEQUENCE</scope>
    <source>
        <strain evidence="4">CCAP 1951/1</strain>
    </source>
</reference>
<evidence type="ECO:0000256" key="3">
    <source>
        <dbReference type="SAM" id="MobiDB-lite"/>
    </source>
</evidence>
<dbReference type="Gene3D" id="3.30.70.3370">
    <property type="match status" value="1"/>
</dbReference>
<dbReference type="Pfam" id="PF01282">
    <property type="entry name" value="Ribosomal_S24e"/>
    <property type="match status" value="1"/>
</dbReference>
<evidence type="ECO:0000313" key="4">
    <source>
        <dbReference type="EMBL" id="CAD9139666.1"/>
    </source>
</evidence>
<dbReference type="InterPro" id="IPR012678">
    <property type="entry name" value="Ribosomal_uL23/eL15/eS24_sf"/>
</dbReference>
<evidence type="ECO:0000256" key="2">
    <source>
        <dbReference type="ARBA" id="ARBA00023274"/>
    </source>
</evidence>
<proteinExistence type="inferred from homology"/>
<accession>A0A7S1MSA4</accession>
<dbReference type="GO" id="GO:0003735">
    <property type="term" value="F:structural constituent of ribosome"/>
    <property type="evidence" value="ECO:0007669"/>
    <property type="project" value="InterPro"/>
</dbReference>
<dbReference type="SUPFAM" id="SSF54189">
    <property type="entry name" value="Ribosomal proteins S24e, L23 and L15e"/>
    <property type="match status" value="1"/>
</dbReference>
<keyword evidence="2" id="KW-0687">Ribonucleoprotein</keyword>
<dbReference type="HAMAP" id="MF_00545">
    <property type="entry name" value="Ribosomal_eS24"/>
    <property type="match status" value="1"/>
</dbReference>
<feature type="region of interest" description="Disordered" evidence="3">
    <location>
        <begin position="108"/>
        <end position="134"/>
    </location>
</feature>
<keyword evidence="1" id="KW-0689">Ribosomal protein</keyword>
<sequence length="134" mass="15472">MVAKKKAEFTVRTLRFKTNQLLNRKQFVVVVDHPNWNGTVPGKKIKEQLAKLYKVADEQQVAVFSLKTQFGGGQTRGFGIIYDDVASMKRIEPNYRLQRIGLGRKRMVSRKSLKERKNRVAKLRGVKKNKQGKK</sequence>
<protein>
    <recommendedName>
        <fullName evidence="5">40S ribosomal protein S24</fullName>
    </recommendedName>
</protein>